<dbReference type="GO" id="GO:0005524">
    <property type="term" value="F:ATP binding"/>
    <property type="evidence" value="ECO:0007669"/>
    <property type="project" value="UniProtKB-KW"/>
</dbReference>
<name>A0A0B7GYX8_9FLAO</name>
<protein>
    <submittedName>
        <fullName evidence="7">MutS2 protein</fullName>
    </submittedName>
</protein>
<evidence type="ECO:0000259" key="6">
    <source>
        <dbReference type="SMART" id="SM00534"/>
    </source>
</evidence>
<dbReference type="RefSeq" id="WP_405241992.1">
    <property type="nucleotide sequence ID" value="NZ_CDOD01000003.1"/>
</dbReference>
<dbReference type="eggNOG" id="COG1193">
    <property type="taxonomic scope" value="Bacteria"/>
</dbReference>
<evidence type="ECO:0000313" key="8">
    <source>
        <dbReference type="Proteomes" id="UP000038055"/>
    </source>
</evidence>
<keyword evidence="8" id="KW-1185">Reference proteome</keyword>
<feature type="coiled-coil region" evidence="4">
    <location>
        <begin position="613"/>
        <end position="675"/>
    </location>
</feature>
<dbReference type="GO" id="GO:0006298">
    <property type="term" value="P:mismatch repair"/>
    <property type="evidence" value="ECO:0007669"/>
    <property type="project" value="InterPro"/>
</dbReference>
<dbReference type="InterPro" id="IPR045076">
    <property type="entry name" value="MutS"/>
</dbReference>
<proteinExistence type="predicted"/>
<gene>
    <name evidence="7" type="ORF">CCYN2B_110055</name>
</gene>
<dbReference type="GO" id="GO:0045910">
    <property type="term" value="P:negative regulation of DNA recombination"/>
    <property type="evidence" value="ECO:0007669"/>
    <property type="project" value="InterPro"/>
</dbReference>
<dbReference type="SUPFAM" id="SSF52540">
    <property type="entry name" value="P-loop containing nucleoside triphosphate hydrolases"/>
    <property type="match status" value="1"/>
</dbReference>
<dbReference type="GO" id="GO:0030983">
    <property type="term" value="F:mismatched DNA binding"/>
    <property type="evidence" value="ECO:0007669"/>
    <property type="project" value="InterPro"/>
</dbReference>
<dbReference type="SMART" id="SM00534">
    <property type="entry name" value="MUTSac"/>
    <property type="match status" value="1"/>
</dbReference>
<dbReference type="InterPro" id="IPR027417">
    <property type="entry name" value="P-loop_NTPase"/>
</dbReference>
<evidence type="ECO:0000256" key="2">
    <source>
        <dbReference type="ARBA" id="ARBA00022840"/>
    </source>
</evidence>
<keyword evidence="1" id="KW-0547">Nucleotide-binding</keyword>
<evidence type="ECO:0000256" key="3">
    <source>
        <dbReference type="ARBA" id="ARBA00023125"/>
    </source>
</evidence>
<evidence type="ECO:0000259" key="5">
    <source>
        <dbReference type="SMART" id="SM00533"/>
    </source>
</evidence>
<dbReference type="InterPro" id="IPR036187">
    <property type="entry name" value="DNA_mismatch_repair_MutS_sf"/>
</dbReference>
<dbReference type="GO" id="GO:0004519">
    <property type="term" value="F:endonuclease activity"/>
    <property type="evidence" value="ECO:0007669"/>
    <property type="project" value="InterPro"/>
</dbReference>
<evidence type="ECO:0000313" key="7">
    <source>
        <dbReference type="EMBL" id="CEN32536.1"/>
    </source>
</evidence>
<dbReference type="EMBL" id="CDOD01000003">
    <property type="protein sequence ID" value="CEN32536.1"/>
    <property type="molecule type" value="Genomic_DNA"/>
</dbReference>
<dbReference type="InterPro" id="IPR007696">
    <property type="entry name" value="DNA_mismatch_repair_MutS_core"/>
</dbReference>
<dbReference type="SMART" id="SM00533">
    <property type="entry name" value="MUTSd"/>
    <property type="match status" value="1"/>
</dbReference>
<feature type="coiled-coil region" evidence="4">
    <location>
        <begin position="528"/>
        <end position="579"/>
    </location>
</feature>
<dbReference type="AlphaFoldDB" id="A0A0B7GYX8"/>
<sequence>MIHSKALEDLEFSTVLHQVSEICQTELGKKYALRIKPFQDKETLLFALQQTNEYLSSFQNNNVIPAHSCEKVSHEIKLLQIENTTLEIAGIRRLYILSQTVNTHILFFRKFKELYPILHQTSESIEYTTKIVEAVEKIIDKFGEIKNEASPVLANIRKEISQLKGKINESFNRALAEYNASDYLDDIRETVVENRRVLAVKAMYRRKIQGTVLGNSKTGSIVYVEPRQTEMYSRELTNLLYDEKEEIQRILKQLTTFLSEFVSLFRDYQSYITAIDIIYGKAKYALSMNALLPEITDERILDLKEAYHPLLYLNNLKKGSVTYPQNIQLSDESRIIVISGPNAGGKSITLKTIGLLQLMLQSAMLIPVHHRSKMCLFERILTDIGDNQSIENHLSTYSYRLKNMNYFLRKCNANTLFLIDEFGTGSDPELGGALAEVFLEEFYHRKAFGVITTHYANLKILANELPNATNANMLFNDKTLEPIYKLIVGEAGSSFTFEVAQKNGIPFGLINRAKKKIEKGKVRFDATIAKLQKERSKMEKTTENLKDEEIKAREEAKRLEELNEKIKSKLVNYQELYDQNQKMIYLGNKVDEIAERYFYDGKKRALVSDILRIIESENAKRKQLSKLEKAKQKQQKKEIESEVQKEMEVIRIQKKTEKKEKIKQEKVAKEKMQRALKVNDRVRIKDSRSVGSIDKIEKDKAVVNYGMFTTLVALSELELVEKKS</sequence>
<dbReference type="Proteomes" id="UP000038055">
    <property type="component" value="Unassembled WGS sequence"/>
</dbReference>
<keyword evidence="3" id="KW-0238">DNA-binding</keyword>
<dbReference type="NCBIfam" id="TIGR01069">
    <property type="entry name" value="mutS2"/>
    <property type="match status" value="1"/>
</dbReference>
<dbReference type="Gene3D" id="3.40.50.300">
    <property type="entry name" value="P-loop containing nucleotide triphosphate hydrolases"/>
    <property type="match status" value="1"/>
</dbReference>
<keyword evidence="4" id="KW-0175">Coiled coil</keyword>
<dbReference type="SUPFAM" id="SSF48334">
    <property type="entry name" value="DNA repair protein MutS, domain III"/>
    <property type="match status" value="1"/>
</dbReference>
<dbReference type="GO" id="GO:0016887">
    <property type="term" value="F:ATP hydrolysis activity"/>
    <property type="evidence" value="ECO:0007669"/>
    <property type="project" value="InterPro"/>
</dbReference>
<organism evidence="7 8">
    <name type="scientific">Capnocytophaga cynodegmi</name>
    <dbReference type="NCBI Taxonomy" id="28189"/>
    <lineage>
        <taxon>Bacteria</taxon>
        <taxon>Pseudomonadati</taxon>
        <taxon>Bacteroidota</taxon>
        <taxon>Flavobacteriia</taxon>
        <taxon>Flavobacteriales</taxon>
        <taxon>Flavobacteriaceae</taxon>
        <taxon>Capnocytophaga</taxon>
    </lineage>
</organism>
<feature type="domain" description="DNA mismatch repair proteins mutS family" evidence="6">
    <location>
        <begin position="333"/>
        <end position="518"/>
    </location>
</feature>
<evidence type="ECO:0000256" key="1">
    <source>
        <dbReference type="ARBA" id="ARBA00022741"/>
    </source>
</evidence>
<feature type="domain" description="DNA mismatch repair protein MutS core" evidence="5">
    <location>
        <begin position="10"/>
        <end position="314"/>
    </location>
</feature>
<dbReference type="Pfam" id="PF00488">
    <property type="entry name" value="MutS_V"/>
    <property type="match status" value="1"/>
</dbReference>
<dbReference type="STRING" id="28189.CCYN74_10133"/>
<dbReference type="InterPro" id="IPR005747">
    <property type="entry name" value="MutS2"/>
</dbReference>
<accession>A0A0B7GYX8</accession>
<dbReference type="PANTHER" id="PTHR48466">
    <property type="entry name" value="OS10G0509000 PROTEIN-RELATED"/>
    <property type="match status" value="1"/>
</dbReference>
<dbReference type="InterPro" id="IPR000432">
    <property type="entry name" value="DNA_mismatch_repair_MutS_C"/>
</dbReference>
<dbReference type="GO" id="GO:0140664">
    <property type="term" value="F:ATP-dependent DNA damage sensor activity"/>
    <property type="evidence" value="ECO:0007669"/>
    <property type="project" value="InterPro"/>
</dbReference>
<dbReference type="PIRSF" id="PIRSF005814">
    <property type="entry name" value="MutS_YshD"/>
    <property type="match status" value="1"/>
</dbReference>
<keyword evidence="2" id="KW-0067">ATP-binding</keyword>
<reference evidence="8" key="1">
    <citation type="submission" date="2015-01" db="EMBL/GenBank/DDBJ databases">
        <authorList>
            <person name="MANFREDI Pablo"/>
        </authorList>
    </citation>
    <scope>NUCLEOTIDE SEQUENCE [LARGE SCALE GENOMIC DNA]</scope>
    <source>
        <strain evidence="8">Ccyn2B</strain>
    </source>
</reference>
<dbReference type="PANTHER" id="PTHR48466:SF2">
    <property type="entry name" value="OS10G0509000 PROTEIN"/>
    <property type="match status" value="1"/>
</dbReference>
<evidence type="ECO:0000256" key="4">
    <source>
        <dbReference type="SAM" id="Coils"/>
    </source>
</evidence>